<evidence type="ECO:0000313" key="3">
    <source>
        <dbReference type="EMBL" id="EWC46393.1"/>
    </source>
</evidence>
<keyword evidence="2" id="KW-0732">Signal</keyword>
<feature type="signal peptide" evidence="2">
    <location>
        <begin position="1"/>
        <end position="22"/>
    </location>
</feature>
<feature type="transmembrane region" description="Helical" evidence="1">
    <location>
        <begin position="207"/>
        <end position="230"/>
    </location>
</feature>
<accession>W7I261</accession>
<keyword evidence="1" id="KW-0812">Transmembrane</keyword>
<dbReference type="EMBL" id="KI966418">
    <property type="protein sequence ID" value="EWC46393.1"/>
    <property type="molecule type" value="Genomic_DNA"/>
</dbReference>
<dbReference type="OrthoDB" id="5421290at2759"/>
<protein>
    <recommendedName>
        <fullName evidence="5">Extracellular membrane protein CFEM domain-containing protein</fullName>
    </recommendedName>
</protein>
<proteinExistence type="predicted"/>
<keyword evidence="1" id="KW-0472">Membrane</keyword>
<sequence>MWSYTPTVIGLFLLSYIPSAASQGASATILEGSDYKNGRPCMRNCVYYLGRNIGCDQYIDGCWCRADLQTVATNYLSTCIMSDCDQRTVDLSSGISIYQSYCAGKASVGVPIVTPVATQQVVETTTIERQTVEVTATVTSTTFSTQVVAGVATSTVITGTITTMAPTTVTQVVWNTFSTVINGTESLQQTIDWLGGGSKGLTTQGKVAIALGVTTGVAGLALLVTLCCCWSRRSELKRWKERTQPVGGNEGWSGAHT</sequence>
<feature type="chain" id="PRO_5004895817" description="Extracellular membrane protein CFEM domain-containing protein" evidence="2">
    <location>
        <begin position="23"/>
        <end position="257"/>
    </location>
</feature>
<keyword evidence="4" id="KW-1185">Reference proteome</keyword>
<organism evidence="3 4">
    <name type="scientific">Drechslerella stenobrocha 248</name>
    <dbReference type="NCBI Taxonomy" id="1043628"/>
    <lineage>
        <taxon>Eukaryota</taxon>
        <taxon>Fungi</taxon>
        <taxon>Dikarya</taxon>
        <taxon>Ascomycota</taxon>
        <taxon>Pezizomycotina</taxon>
        <taxon>Orbiliomycetes</taxon>
        <taxon>Orbiliales</taxon>
        <taxon>Orbiliaceae</taxon>
        <taxon>Drechslerella</taxon>
    </lineage>
</organism>
<dbReference type="Proteomes" id="UP000024837">
    <property type="component" value="Unassembled WGS sequence"/>
</dbReference>
<reference evidence="3 4" key="1">
    <citation type="submission" date="2013-05" db="EMBL/GenBank/DDBJ databases">
        <title>Drechslerella stenobrocha genome reveals carnivorous origination and mechanical trapping mechanism of predatory fungi.</title>
        <authorList>
            <person name="Liu X."/>
            <person name="Zhang W."/>
            <person name="Liu K."/>
        </authorList>
    </citation>
    <scope>NUCLEOTIDE SEQUENCE [LARGE SCALE GENOMIC DNA]</scope>
    <source>
        <strain evidence="3 4">248</strain>
    </source>
</reference>
<evidence type="ECO:0000256" key="1">
    <source>
        <dbReference type="SAM" id="Phobius"/>
    </source>
</evidence>
<evidence type="ECO:0008006" key="5">
    <source>
        <dbReference type="Google" id="ProtNLM"/>
    </source>
</evidence>
<evidence type="ECO:0000256" key="2">
    <source>
        <dbReference type="SAM" id="SignalP"/>
    </source>
</evidence>
<gene>
    <name evidence="3" type="ORF">DRE_04336</name>
</gene>
<dbReference type="HOGENOM" id="CLU_1008240_0_0_1"/>
<evidence type="ECO:0000313" key="4">
    <source>
        <dbReference type="Proteomes" id="UP000024837"/>
    </source>
</evidence>
<dbReference type="AlphaFoldDB" id="W7I261"/>
<name>W7I261_9PEZI</name>
<keyword evidence="1" id="KW-1133">Transmembrane helix</keyword>